<organism evidence="4 5">
    <name type="scientific">Actinomadura meridiana</name>
    <dbReference type="NCBI Taxonomy" id="559626"/>
    <lineage>
        <taxon>Bacteria</taxon>
        <taxon>Bacillati</taxon>
        <taxon>Actinomycetota</taxon>
        <taxon>Actinomycetes</taxon>
        <taxon>Streptosporangiales</taxon>
        <taxon>Thermomonosporaceae</taxon>
        <taxon>Actinomadura</taxon>
    </lineage>
</organism>
<protein>
    <submittedName>
        <fullName evidence="4">FxSxx-COOH system tetratricopeptide repeat protein</fullName>
    </submittedName>
</protein>
<evidence type="ECO:0000256" key="2">
    <source>
        <dbReference type="SAM" id="Phobius"/>
    </source>
</evidence>
<dbReference type="SUPFAM" id="SSF52540">
    <property type="entry name" value="P-loop containing nucleoside triphosphate hydrolases"/>
    <property type="match status" value="2"/>
</dbReference>
<keyword evidence="2" id="KW-0472">Membrane</keyword>
<proteinExistence type="predicted"/>
<dbReference type="Gene3D" id="1.25.40.10">
    <property type="entry name" value="Tetratricopeptide repeat domain"/>
    <property type="match status" value="2"/>
</dbReference>
<dbReference type="NCBIfam" id="NF040586">
    <property type="entry name" value="FxSxx_TPR"/>
    <property type="match status" value="1"/>
</dbReference>
<dbReference type="InterPro" id="IPR053137">
    <property type="entry name" value="NLR-like"/>
</dbReference>
<dbReference type="PANTHER" id="PTHR46082">
    <property type="entry name" value="ATP/GTP-BINDING PROTEIN-RELATED"/>
    <property type="match status" value="1"/>
</dbReference>
<keyword evidence="2" id="KW-1133">Transmembrane helix</keyword>
<feature type="domain" description="Orc1-like AAA ATPase" evidence="3">
    <location>
        <begin position="439"/>
        <end position="629"/>
    </location>
</feature>
<accession>A0ABP8BVH6</accession>
<keyword evidence="2" id="KW-0812">Transmembrane</keyword>
<feature type="transmembrane region" description="Helical" evidence="2">
    <location>
        <begin position="12"/>
        <end position="36"/>
    </location>
</feature>
<dbReference type="InterPro" id="IPR011990">
    <property type="entry name" value="TPR-like_helical_dom_sf"/>
</dbReference>
<dbReference type="Pfam" id="PF13424">
    <property type="entry name" value="TPR_12"/>
    <property type="match status" value="1"/>
</dbReference>
<feature type="region of interest" description="Disordered" evidence="1">
    <location>
        <begin position="411"/>
        <end position="430"/>
    </location>
</feature>
<name>A0ABP8BVH6_9ACTN</name>
<dbReference type="Pfam" id="PF13191">
    <property type="entry name" value="AAA_16"/>
    <property type="match status" value="1"/>
</dbReference>
<dbReference type="Gene3D" id="3.40.50.300">
    <property type="entry name" value="P-loop containing nucleotide triphosphate hydrolases"/>
    <property type="match status" value="2"/>
</dbReference>
<evidence type="ECO:0000313" key="5">
    <source>
        <dbReference type="Proteomes" id="UP001501710"/>
    </source>
</evidence>
<dbReference type="Proteomes" id="UP001501710">
    <property type="component" value="Unassembled WGS sequence"/>
</dbReference>
<dbReference type="PANTHER" id="PTHR46082:SF6">
    <property type="entry name" value="AAA+ ATPASE DOMAIN-CONTAINING PROTEIN-RELATED"/>
    <property type="match status" value="1"/>
</dbReference>
<gene>
    <name evidence="4" type="primary">fxsT</name>
    <name evidence="4" type="ORF">GCM10022254_15680</name>
</gene>
<dbReference type="EMBL" id="BAABAS010000004">
    <property type="protein sequence ID" value="GAA4227599.1"/>
    <property type="molecule type" value="Genomic_DNA"/>
</dbReference>
<comment type="caution">
    <text evidence="4">The sequence shown here is derived from an EMBL/GenBank/DDBJ whole genome shotgun (WGS) entry which is preliminary data.</text>
</comment>
<evidence type="ECO:0000313" key="4">
    <source>
        <dbReference type="EMBL" id="GAA4227599.1"/>
    </source>
</evidence>
<evidence type="ECO:0000259" key="3">
    <source>
        <dbReference type="Pfam" id="PF13191"/>
    </source>
</evidence>
<keyword evidence="5" id="KW-1185">Reference proteome</keyword>
<evidence type="ECO:0000256" key="1">
    <source>
        <dbReference type="SAM" id="MobiDB-lite"/>
    </source>
</evidence>
<dbReference type="InterPro" id="IPR027417">
    <property type="entry name" value="P-loop_NTPase"/>
</dbReference>
<dbReference type="SUPFAM" id="SSF48452">
    <property type="entry name" value="TPR-like"/>
    <property type="match status" value="1"/>
</dbReference>
<dbReference type="RefSeq" id="WP_344892031.1">
    <property type="nucleotide sequence ID" value="NZ_BAABAS010000004.1"/>
</dbReference>
<sequence>MSTRSTSRHSECVAFLAGSTGLGRTAVVANLALILAGARRSVLIVDWSGGPFDANEYFTRFGVGPSAETTTLAQRFDALTDGRGSWRAARFQPPGDIGPIDLVIPRVRDDEPLPGVPRREPLDDVVARLRAALDGSGYDYVLMDAPTAPSDETLGLIARGADQAVVLFEPSRVSVAKAVGIAETIAPGSVASIRVLPLEVRGGARAERGRLPEDLVAQLFDDFLLDGDEPILRVPFVEEHVDRRLLVALAFEPDSAPAAGYARIAAEVTRGEVTGPPELTAELRGNYRAALGLDEPRDTERVTIVHCWPDRRYADWVRARLLEAGADGVLARPGAMPEGRAVWIVSPGLLAALPDGLPDRDGDLACLVGGVGEEAVPPSVRSLSLEGGTAGQAGLRLLGRLALVTERRRPPTGTFRPRFPGEERLGPPVTNVTVPRGRPFAGRVDDLARLRDRLLADTDGCEPYLLEGPPGIGKTETVLEYLRRFGDDYDLIWWIPARTPDLARVALAELAGELTDASGGDRAVAAVARLRTHAERWLLVYDDVDDLAALKDLIPAGGRGHALVTARTAPESGEGRAVELGCNVPNGLPCTRDRLAPIDTADAAALFRDRVKGLTAEDAKAVAQMLDGLPLALTLASAWLTETAAWLAATSLSTEQAAAWAASEYGARLGRHLAERDMDVSAAALEVTLRTLEDPGAEQPIARVAVRLLELCAWLAPEGVGHRLLTTVPFLAALEAAAGEDDGAVIAANSMVLDEVIQTCARFGLGQALWKRTALFRVHRSVQELLHGRMASAGIAETRRAQVLEALGRAAPPMVDGAANADAERFAELRKHLGPSGAADSTSLWSRRWLVKQLRFHYHTSDEAGARELLAVADRVLNGWPEDMHTGRLLGQMANVRRLLGDFAGAYRDGERALAILRSLGPTAESWTLDGLRGRSADLRGLGRFAESLGEIQGVYERFRQLFGDEHRETVVTRINLAESAYLMGQYPLALRTARAAWDRRRAEFGELDWIALRIARRVGDYQGALGDWQGARTLLDRAYRFARGHESPNRLAELEALRSLAVAQRCARGLDPGRPHELIATALRGLRALLGADHPSVLATELSYAVELAMGDEPGRAAEHAERCRAGFASVYGDGHPLVQVCRVDLGAFRLEDGAPDALEILQDARSALTDSLGEQHPWSIVAAVHEARALVGAGRSAAAEELLEVTAEDAVDFQGSEHPYSVAAEDTLQDVRQKRGRTPGRPRVPVYLDVPFI</sequence>
<dbReference type="InterPro" id="IPR041664">
    <property type="entry name" value="AAA_16"/>
</dbReference>
<reference evidence="5" key="1">
    <citation type="journal article" date="2019" name="Int. J. Syst. Evol. Microbiol.">
        <title>The Global Catalogue of Microorganisms (GCM) 10K type strain sequencing project: providing services to taxonomists for standard genome sequencing and annotation.</title>
        <authorList>
            <consortium name="The Broad Institute Genomics Platform"/>
            <consortium name="The Broad Institute Genome Sequencing Center for Infectious Disease"/>
            <person name="Wu L."/>
            <person name="Ma J."/>
        </authorList>
    </citation>
    <scope>NUCLEOTIDE SEQUENCE [LARGE SCALE GENOMIC DNA]</scope>
    <source>
        <strain evidence="5">JCM 17440</strain>
    </source>
</reference>